<sequence>MQLHNAPLHAVAARCATYGRLVRPRLSSIHVDQLSGAAFSGFAGFAGFAAFVDGLLNGDRDPERVSRRGTLSAWAVAREST</sequence>
<dbReference type="Proteomes" id="UP001214441">
    <property type="component" value="Unassembled WGS sequence"/>
</dbReference>
<dbReference type="EMBL" id="JANCPR020000096">
    <property type="protein sequence ID" value="MDJ1138527.1"/>
    <property type="molecule type" value="Genomic_DNA"/>
</dbReference>
<feature type="transmembrane region" description="Helical" evidence="1">
    <location>
        <begin position="34"/>
        <end position="56"/>
    </location>
</feature>
<keyword evidence="3" id="KW-1185">Reference proteome</keyword>
<proteinExistence type="predicted"/>
<gene>
    <name evidence="2" type="ORF">NMN56_042545</name>
</gene>
<keyword evidence="1" id="KW-1133">Transmembrane helix</keyword>
<evidence type="ECO:0000256" key="1">
    <source>
        <dbReference type="SAM" id="Phobius"/>
    </source>
</evidence>
<reference evidence="2 3" key="1">
    <citation type="submission" date="2023-05" db="EMBL/GenBank/DDBJ databases">
        <title>Streptantibioticus silvisoli sp. nov., acidotolerant actinomycetes 1 from pine litter.</title>
        <authorList>
            <person name="Swiecimska M."/>
            <person name="Golinska P."/>
            <person name="Sangal V."/>
            <person name="Wachnowicz B."/>
            <person name="Goodfellow M."/>
        </authorList>
    </citation>
    <scope>NUCLEOTIDE SEQUENCE [LARGE SCALE GENOMIC DNA]</scope>
    <source>
        <strain evidence="2 3">DSM 42109</strain>
    </source>
</reference>
<accession>A0ABT7AAZ9</accession>
<keyword evidence="1" id="KW-0812">Transmembrane</keyword>
<name>A0ABT7AAZ9_9ACTN</name>
<comment type="caution">
    <text evidence="2">The sequence shown here is derived from an EMBL/GenBank/DDBJ whole genome shotgun (WGS) entry which is preliminary data.</text>
</comment>
<protein>
    <submittedName>
        <fullName evidence="2">Uncharacterized protein</fullName>
    </submittedName>
</protein>
<evidence type="ECO:0000313" key="2">
    <source>
        <dbReference type="EMBL" id="MDJ1138527.1"/>
    </source>
</evidence>
<keyword evidence="1" id="KW-0472">Membrane</keyword>
<organism evidence="2 3">
    <name type="scientific">Streptomyces iconiensis</name>
    <dbReference type="NCBI Taxonomy" id="1384038"/>
    <lineage>
        <taxon>Bacteria</taxon>
        <taxon>Bacillati</taxon>
        <taxon>Actinomycetota</taxon>
        <taxon>Actinomycetes</taxon>
        <taxon>Kitasatosporales</taxon>
        <taxon>Streptomycetaceae</taxon>
        <taxon>Streptomyces</taxon>
    </lineage>
</organism>
<evidence type="ECO:0000313" key="3">
    <source>
        <dbReference type="Proteomes" id="UP001214441"/>
    </source>
</evidence>